<evidence type="ECO:0000256" key="1">
    <source>
        <dbReference type="SAM" id="MobiDB-lite"/>
    </source>
</evidence>
<proteinExistence type="predicted"/>
<accession>A0A8T1DRP9</accession>
<reference evidence="5" key="1">
    <citation type="submission" date="2018-10" db="EMBL/GenBank/DDBJ databases">
        <title>Effector identification in a new, highly contiguous assembly of the strawberry crown rot pathogen Phytophthora cactorum.</title>
        <authorList>
            <person name="Armitage A.D."/>
            <person name="Nellist C.F."/>
            <person name="Bates H."/>
            <person name="Vickerstaff R.J."/>
            <person name="Harrison R.J."/>
        </authorList>
    </citation>
    <scope>NUCLEOTIDE SEQUENCE</scope>
    <source>
        <strain evidence="3">15-7</strain>
        <strain evidence="4">4032</strain>
        <strain evidence="5">4040</strain>
        <strain evidence="6">P415</strain>
        <strain evidence="7">P421</strain>
    </source>
</reference>
<sequence length="244" mass="27146">MFVGYSMTSKAYRVVDLRTGRLVVSRSLTLDERMTAHYRDDIAADIPQNRIQHDSVSDDEDDSAVAIEPTVDRDVDMVSVVAEQDDHVMEDVGAPEPSTSPVVAHEPPIALPPSSDVGELVLRTNGREIIPHERNETAIVPVRTRQHLHPRVLPDVPLPAPEDLDEDYLKLVARNSAASRVKRPQRDEDLLTYALSAQGGDGIVIPQSYTEALQSPQAAEWRWAIEAELRAQDQRNLEHHSATC</sequence>
<dbReference type="Proteomes" id="UP000735874">
    <property type="component" value="Unassembled WGS sequence"/>
</dbReference>
<dbReference type="EMBL" id="RCMG01000322">
    <property type="protein sequence ID" value="KAG2856682.1"/>
    <property type="molecule type" value="Genomic_DNA"/>
</dbReference>
<dbReference type="EMBL" id="RCML01000311">
    <property type="protein sequence ID" value="KAG2981307.1"/>
    <property type="molecule type" value="Genomic_DNA"/>
</dbReference>
<dbReference type="EMBL" id="RCMK01000228">
    <property type="protein sequence ID" value="KAG2942469.1"/>
    <property type="molecule type" value="Genomic_DNA"/>
</dbReference>
<gene>
    <name evidence="3" type="ORF">PC113_g11354</name>
    <name evidence="4" type="ORF">PC115_g10127</name>
    <name evidence="5" type="ORF">PC117_g9752</name>
    <name evidence="6" type="ORF">PC118_g10674</name>
    <name evidence="7" type="ORF">PC129_g9078</name>
</gene>
<dbReference type="EMBL" id="RCMI01000293">
    <property type="protein sequence ID" value="KAG2919434.1"/>
    <property type="molecule type" value="Genomic_DNA"/>
</dbReference>
<evidence type="ECO:0000313" key="6">
    <source>
        <dbReference type="EMBL" id="KAG2981307.1"/>
    </source>
</evidence>
<comment type="caution">
    <text evidence="5">The sequence shown here is derived from an EMBL/GenBank/DDBJ whole genome shotgun (WGS) entry which is preliminary data.</text>
</comment>
<dbReference type="AlphaFoldDB" id="A0A8T1DRP9"/>
<dbReference type="InterPro" id="IPR057670">
    <property type="entry name" value="SH3_retrovirus"/>
</dbReference>
<name>A0A8T1DRP9_9STRA</name>
<dbReference type="VEuPathDB" id="FungiDB:PC110_g15305"/>
<dbReference type="Proteomes" id="UP000760860">
    <property type="component" value="Unassembled WGS sequence"/>
</dbReference>
<evidence type="ECO:0000313" key="4">
    <source>
        <dbReference type="EMBL" id="KAG2919434.1"/>
    </source>
</evidence>
<dbReference type="EMBL" id="RCMV01000278">
    <property type="protein sequence ID" value="KAG3220158.1"/>
    <property type="molecule type" value="Genomic_DNA"/>
</dbReference>
<feature type="region of interest" description="Disordered" evidence="1">
    <location>
        <begin position="91"/>
        <end position="116"/>
    </location>
</feature>
<evidence type="ECO:0000313" key="5">
    <source>
        <dbReference type="EMBL" id="KAG2942469.1"/>
    </source>
</evidence>
<dbReference type="Proteomes" id="UP000774804">
    <property type="component" value="Unassembled WGS sequence"/>
</dbReference>
<dbReference type="Proteomes" id="UP000697107">
    <property type="component" value="Unassembled WGS sequence"/>
</dbReference>
<evidence type="ECO:0000313" key="8">
    <source>
        <dbReference type="Proteomes" id="UP000736787"/>
    </source>
</evidence>
<evidence type="ECO:0000259" key="2">
    <source>
        <dbReference type="Pfam" id="PF25597"/>
    </source>
</evidence>
<organism evidence="5 8">
    <name type="scientific">Phytophthora cactorum</name>
    <dbReference type="NCBI Taxonomy" id="29920"/>
    <lineage>
        <taxon>Eukaryota</taxon>
        <taxon>Sar</taxon>
        <taxon>Stramenopiles</taxon>
        <taxon>Oomycota</taxon>
        <taxon>Peronosporomycetes</taxon>
        <taxon>Peronosporales</taxon>
        <taxon>Peronosporaceae</taxon>
        <taxon>Phytophthora</taxon>
    </lineage>
</organism>
<dbReference type="Proteomes" id="UP000736787">
    <property type="component" value="Unassembled WGS sequence"/>
</dbReference>
<evidence type="ECO:0000313" key="7">
    <source>
        <dbReference type="EMBL" id="KAG3220158.1"/>
    </source>
</evidence>
<dbReference type="Pfam" id="PF25597">
    <property type="entry name" value="SH3_retrovirus"/>
    <property type="match status" value="1"/>
</dbReference>
<evidence type="ECO:0000313" key="3">
    <source>
        <dbReference type="EMBL" id="KAG2856682.1"/>
    </source>
</evidence>
<protein>
    <recommendedName>
        <fullName evidence="2">Retroviral polymerase SH3-like domain-containing protein</fullName>
    </recommendedName>
</protein>
<feature type="domain" description="Retroviral polymerase SH3-like" evidence="2">
    <location>
        <begin position="1"/>
        <end position="36"/>
    </location>
</feature>